<dbReference type="AlphaFoldDB" id="A0A6S7I1M2"/>
<evidence type="ECO:0000313" key="1">
    <source>
        <dbReference type="EMBL" id="CAB4012575.1"/>
    </source>
</evidence>
<gene>
    <name evidence="1" type="ORF">PACLA_8A074657</name>
</gene>
<comment type="caution">
    <text evidence="1">The sequence shown here is derived from an EMBL/GenBank/DDBJ whole genome shotgun (WGS) entry which is preliminary data.</text>
</comment>
<accession>A0A6S7I1M2</accession>
<name>A0A6S7I1M2_PARCT</name>
<organism evidence="1 2">
    <name type="scientific">Paramuricea clavata</name>
    <name type="common">Red gorgonian</name>
    <name type="synonym">Violescent sea-whip</name>
    <dbReference type="NCBI Taxonomy" id="317549"/>
    <lineage>
        <taxon>Eukaryota</taxon>
        <taxon>Metazoa</taxon>
        <taxon>Cnidaria</taxon>
        <taxon>Anthozoa</taxon>
        <taxon>Octocorallia</taxon>
        <taxon>Malacalcyonacea</taxon>
        <taxon>Plexauridae</taxon>
        <taxon>Paramuricea</taxon>
    </lineage>
</organism>
<evidence type="ECO:0000313" key="2">
    <source>
        <dbReference type="Proteomes" id="UP001152795"/>
    </source>
</evidence>
<proteinExistence type="predicted"/>
<sequence length="148" mass="17441">MYLNGQRQFRWDTKKRIEKLQYVVKSYEEGFLPKENISVGKYKTMPDNPSLRDLSFANRVDSHIKATRKAAERLLEQLQNRKVELFDSHMELEKWAENENKVVSQFIEEVSELKFKVTMIGDDVANTAKQLNKRHSSADLSNFESKRK</sequence>
<dbReference type="EMBL" id="CACRXK020007562">
    <property type="protein sequence ID" value="CAB4012575.1"/>
    <property type="molecule type" value="Genomic_DNA"/>
</dbReference>
<reference evidence="1" key="1">
    <citation type="submission" date="2020-04" db="EMBL/GenBank/DDBJ databases">
        <authorList>
            <person name="Alioto T."/>
            <person name="Alioto T."/>
            <person name="Gomez Garrido J."/>
        </authorList>
    </citation>
    <scope>NUCLEOTIDE SEQUENCE</scope>
    <source>
        <strain evidence="1">A484AB</strain>
    </source>
</reference>
<keyword evidence="2" id="KW-1185">Reference proteome</keyword>
<dbReference type="Proteomes" id="UP001152795">
    <property type="component" value="Unassembled WGS sequence"/>
</dbReference>
<protein>
    <submittedName>
        <fullName evidence="1">Uncharacterized protein</fullName>
    </submittedName>
</protein>